<dbReference type="InterPro" id="IPR039261">
    <property type="entry name" value="FNR_nucleotide-bd"/>
</dbReference>
<feature type="domain" description="Flavodoxin-like" evidence="4">
    <location>
        <begin position="334"/>
        <end position="469"/>
    </location>
</feature>
<keyword evidence="3" id="KW-0812">Transmembrane</keyword>
<evidence type="ECO:0000313" key="7">
    <source>
        <dbReference type="Proteomes" id="UP000275199"/>
    </source>
</evidence>
<evidence type="ECO:0000259" key="4">
    <source>
        <dbReference type="PROSITE" id="PS50902"/>
    </source>
</evidence>
<feature type="transmembrane region" description="Helical" evidence="3">
    <location>
        <begin position="121"/>
        <end position="142"/>
    </location>
</feature>
<feature type="transmembrane region" description="Helical" evidence="3">
    <location>
        <begin position="162"/>
        <end position="188"/>
    </location>
</feature>
<evidence type="ECO:0000256" key="2">
    <source>
        <dbReference type="ARBA" id="ARBA00022643"/>
    </source>
</evidence>
<dbReference type="PROSITE" id="PS50902">
    <property type="entry name" value="FLAVODOXIN_LIKE"/>
    <property type="match status" value="1"/>
</dbReference>
<keyword evidence="3" id="KW-0472">Membrane</keyword>
<gene>
    <name evidence="6" type="ORF">EF096_19880</name>
</gene>
<dbReference type="InterPro" id="IPR008254">
    <property type="entry name" value="Flavodoxin/NO_synth"/>
</dbReference>
<accession>A0ABX9XCH6</accession>
<feature type="domain" description="FAD-binding FR-type" evidence="5">
    <location>
        <begin position="485"/>
        <end position="600"/>
    </location>
</feature>
<evidence type="ECO:0000313" key="6">
    <source>
        <dbReference type="EMBL" id="ROZ80311.1"/>
    </source>
</evidence>
<comment type="caution">
    <text evidence="6">The sequence shown here is derived from an EMBL/GenBank/DDBJ whole genome shotgun (WGS) entry which is preliminary data.</text>
</comment>
<sequence length="737" mass="80948">MLQRTHVVLSLVLGALLMVSAATGLVLSTGTLYEHFQVAPSAGQNVAEVVERIAGQVQGIERIERAPSGELRVIFSNATESDTVIADPVTGLVMGPYQPSVFLSWVRNLHRELLLGEPGRWLSGMAALALLILVVTGCWLLARRLGGWRQLLRPIPDRGGLLYWHLVLSRWTLPVLAILAVSGLYLAAISVGMVDDGQDVAPVYPAAGYSAPAAEIGSLPALRNLDLQDLRELEFPFDPLQANFYTLRTASGDGFVDASTGQWISYQEHGFTKRLYENLYELHTGAHSPIWTFFLAGASLCLLLLSGFGLLSWWHRKRMARVLSDNAPADQAQVILLVGSQGGTTWRYARQLHQQLSSNGLAVHCANMNQLQPHYPGAKQLLVLTSTYGDGQAPESASAFLGRLSLSKLGPELQVAVVGFGNSQFEHFCGYAQEVEHQLQQRGLRPLLPLHCIDRNALSELNQWARALGEKLRVDLHFTEQTPPETGQQLELLSRELFGEDSESPAAILRFGVKPLRRSYGLFLVRNPASRYAPGDLLSIRPGSDLAPRLYSIASSDEDGVLEVCVRKHPAGLCSPMLHGLQVGDCIEGVIQPHPEFRPSAGRHPVILVGAGTGLAPLIGFVRKNTHQRPLYLYWGGRNAQSDFLYQAQLNEYLADGRLTQLGLAFSQAAQPMYVQDRLQQDAGELVLLLKQGAQVLVCGSREMAEGVRLALKPMLQQLGLSIEQLRLQGRYREDVY</sequence>
<dbReference type="Gene3D" id="2.40.30.10">
    <property type="entry name" value="Translation factors"/>
    <property type="match status" value="1"/>
</dbReference>
<evidence type="ECO:0000256" key="3">
    <source>
        <dbReference type="SAM" id="Phobius"/>
    </source>
</evidence>
<dbReference type="SUPFAM" id="SSF52218">
    <property type="entry name" value="Flavoproteins"/>
    <property type="match status" value="1"/>
</dbReference>
<proteinExistence type="predicted"/>
<dbReference type="InterPro" id="IPR001433">
    <property type="entry name" value="OxRdtase_FAD/NAD-bd"/>
</dbReference>
<feature type="transmembrane region" description="Helical" evidence="3">
    <location>
        <begin position="290"/>
        <end position="314"/>
    </location>
</feature>
<dbReference type="Pfam" id="PF00258">
    <property type="entry name" value="Flavodoxin_1"/>
    <property type="match status" value="1"/>
</dbReference>
<dbReference type="SUPFAM" id="SSF52343">
    <property type="entry name" value="Ferredoxin reductase-like, C-terminal NADP-linked domain"/>
    <property type="match status" value="1"/>
</dbReference>
<keyword evidence="2" id="KW-0288">FMN</keyword>
<dbReference type="RefSeq" id="WP_123891455.1">
    <property type="nucleotide sequence ID" value="NZ_RKKU01000049.1"/>
</dbReference>
<dbReference type="EMBL" id="RKKU01000049">
    <property type="protein sequence ID" value="ROZ80311.1"/>
    <property type="molecule type" value="Genomic_DNA"/>
</dbReference>
<keyword evidence="3" id="KW-1133">Transmembrane helix</keyword>
<protein>
    <submittedName>
        <fullName evidence="6">Nitric oxide synthase</fullName>
    </submittedName>
</protein>
<dbReference type="InterPro" id="IPR001709">
    <property type="entry name" value="Flavoprot_Pyr_Nucl_cyt_Rdtase"/>
</dbReference>
<dbReference type="PROSITE" id="PS51384">
    <property type="entry name" value="FAD_FR"/>
    <property type="match status" value="1"/>
</dbReference>
<organism evidence="6 7">
    <name type="scientific">Pseudomonas neustonica</name>
    <dbReference type="NCBI Taxonomy" id="2487346"/>
    <lineage>
        <taxon>Bacteria</taxon>
        <taxon>Pseudomonadati</taxon>
        <taxon>Pseudomonadota</taxon>
        <taxon>Gammaproteobacteria</taxon>
        <taxon>Pseudomonadales</taxon>
        <taxon>Pseudomonadaceae</taxon>
        <taxon>Pseudomonas</taxon>
    </lineage>
</organism>
<dbReference type="PRINTS" id="PR00371">
    <property type="entry name" value="FPNCR"/>
</dbReference>
<dbReference type="CDD" id="cd06201">
    <property type="entry name" value="SiR_like2"/>
    <property type="match status" value="1"/>
</dbReference>
<dbReference type="Gene3D" id="3.40.50.360">
    <property type="match status" value="1"/>
</dbReference>
<dbReference type="SUPFAM" id="SSF63380">
    <property type="entry name" value="Riboflavin synthase domain-like"/>
    <property type="match status" value="1"/>
</dbReference>
<dbReference type="InterPro" id="IPR017938">
    <property type="entry name" value="Riboflavin_synthase-like_b-brl"/>
</dbReference>
<name>A0ABX9XCH6_9PSED</name>
<dbReference type="InterPro" id="IPR017927">
    <property type="entry name" value="FAD-bd_FR_type"/>
</dbReference>
<keyword evidence="7" id="KW-1185">Reference proteome</keyword>
<dbReference type="PANTHER" id="PTHR19384">
    <property type="entry name" value="NITRIC OXIDE SYNTHASE-RELATED"/>
    <property type="match status" value="1"/>
</dbReference>
<reference evidence="6 7" key="1">
    <citation type="submission" date="2018-11" db="EMBL/GenBank/DDBJ databases">
        <authorList>
            <person name="Jang G.I."/>
            <person name="Hwang C.Y."/>
        </authorList>
    </citation>
    <scope>NUCLEOTIDE SEQUENCE [LARGE SCALE GENOMIC DNA]</scope>
    <source>
        <strain evidence="6 7">SSM26</strain>
    </source>
</reference>
<keyword evidence="1" id="KW-0285">Flavoprotein</keyword>
<dbReference type="Pfam" id="PF00175">
    <property type="entry name" value="NAD_binding_1"/>
    <property type="match status" value="1"/>
</dbReference>
<evidence type="ECO:0000259" key="5">
    <source>
        <dbReference type="PROSITE" id="PS51384"/>
    </source>
</evidence>
<dbReference type="Gene3D" id="3.40.50.80">
    <property type="entry name" value="Nucleotide-binding domain of ferredoxin-NADP reductase (FNR) module"/>
    <property type="match status" value="1"/>
</dbReference>
<evidence type="ECO:0000256" key="1">
    <source>
        <dbReference type="ARBA" id="ARBA00022630"/>
    </source>
</evidence>
<dbReference type="InterPro" id="IPR029039">
    <property type="entry name" value="Flavoprotein-like_sf"/>
</dbReference>
<dbReference type="InterPro" id="IPR005625">
    <property type="entry name" value="PepSY-ass_TM"/>
</dbReference>
<dbReference type="Proteomes" id="UP000275199">
    <property type="component" value="Unassembled WGS sequence"/>
</dbReference>
<dbReference type="Pfam" id="PF03929">
    <property type="entry name" value="PepSY_TM"/>
    <property type="match status" value="1"/>
</dbReference>